<keyword evidence="2 4" id="KW-0884">PQQ biosynthesis</keyword>
<protein>
    <recommendedName>
        <fullName evidence="4">Pyrroloquinoline-quinone synthase</fullName>
        <ecNumber evidence="4">1.3.3.11</ecNumber>
    </recommendedName>
    <alternativeName>
        <fullName evidence="4">Coenzyme PQQ synthesis protein C</fullName>
    </alternativeName>
    <alternativeName>
        <fullName evidence="4">Pyrroloquinoline quinone biosynthesis protein C</fullName>
    </alternativeName>
</protein>
<feature type="domain" description="Thiaminase-2/PQQC" evidence="5">
    <location>
        <begin position="16"/>
        <end position="225"/>
    </location>
</feature>
<dbReference type="Gene3D" id="1.20.910.10">
    <property type="entry name" value="Heme oxygenase-like"/>
    <property type="match status" value="1"/>
</dbReference>
<evidence type="ECO:0000256" key="4">
    <source>
        <dbReference type="HAMAP-Rule" id="MF_00654"/>
    </source>
</evidence>
<dbReference type="Proteomes" id="UP000791080">
    <property type="component" value="Unassembled WGS sequence"/>
</dbReference>
<comment type="pathway">
    <text evidence="1">Cofactor biosynthesis; thiamine diphosphate biosynthesis.</text>
</comment>
<proteinExistence type="inferred from homology"/>
<comment type="caution">
    <text evidence="6">The sequence shown here is derived from an EMBL/GenBank/DDBJ whole genome shotgun (WGS) entry which is preliminary data.</text>
</comment>
<dbReference type="Pfam" id="PF03070">
    <property type="entry name" value="TENA_THI-4"/>
    <property type="match status" value="1"/>
</dbReference>
<comment type="pathway">
    <text evidence="4">Cofactor biosynthesis; pyrroloquinoline quinone biosynthesis.</text>
</comment>
<evidence type="ECO:0000256" key="3">
    <source>
        <dbReference type="ARBA" id="ARBA00023002"/>
    </source>
</evidence>
<reference evidence="6 7" key="2">
    <citation type="submission" date="2022-06" db="EMBL/GenBank/DDBJ databases">
        <title>Genomic Encyclopedia of Type Strains, Phase I: the one thousand microbial genomes (KMG-I) project.</title>
        <authorList>
            <person name="Kyrpides N."/>
        </authorList>
    </citation>
    <scope>NUCLEOTIDE SEQUENCE [LARGE SCALE GENOMIC DNA]</scope>
    <source>
        <strain evidence="6 7">DSM 43889</strain>
    </source>
</reference>
<dbReference type="SUPFAM" id="SSF48613">
    <property type="entry name" value="Heme oxygenase-like"/>
    <property type="match status" value="1"/>
</dbReference>
<dbReference type="HAMAP" id="MF_00654">
    <property type="entry name" value="PQQ_syn_PqqC"/>
    <property type="match status" value="1"/>
</dbReference>
<dbReference type="PANTHER" id="PTHR40279:SF3">
    <property type="entry name" value="4-AMINOBENZOATE SYNTHASE"/>
    <property type="match status" value="1"/>
</dbReference>
<accession>A0ABT1JIN0</accession>
<evidence type="ECO:0000259" key="5">
    <source>
        <dbReference type="Pfam" id="PF03070"/>
    </source>
</evidence>
<evidence type="ECO:0000256" key="1">
    <source>
        <dbReference type="ARBA" id="ARBA00004948"/>
    </source>
</evidence>
<dbReference type="EMBL" id="AUBJ02000001">
    <property type="protein sequence ID" value="MCP2332376.1"/>
    <property type="molecule type" value="Genomic_DNA"/>
</dbReference>
<dbReference type="PANTHER" id="PTHR40279">
    <property type="entry name" value="PQQC-LIKE PROTEIN"/>
    <property type="match status" value="1"/>
</dbReference>
<evidence type="ECO:0000313" key="6">
    <source>
        <dbReference type="EMBL" id="MCP2332376.1"/>
    </source>
</evidence>
<comment type="function">
    <text evidence="4">Ring cyclization and eight-electron oxidation of 3a-(2-amino-2-carboxyethyl)-4,5-dioxo-4,5,6,7,8,9-hexahydroquinoline-7,9-dicarboxylic-acid to PQQ.</text>
</comment>
<dbReference type="InterPro" id="IPR039068">
    <property type="entry name" value="PqqC-like"/>
</dbReference>
<gene>
    <name evidence="4" type="primary">pqqC</name>
    <name evidence="6" type="ORF">G443_002646</name>
</gene>
<organism evidence="6 7">
    <name type="scientific">Actinoalloteichus caeruleus DSM 43889</name>
    <dbReference type="NCBI Taxonomy" id="1120930"/>
    <lineage>
        <taxon>Bacteria</taxon>
        <taxon>Bacillati</taxon>
        <taxon>Actinomycetota</taxon>
        <taxon>Actinomycetes</taxon>
        <taxon>Pseudonocardiales</taxon>
        <taxon>Pseudonocardiaceae</taxon>
        <taxon>Actinoalloteichus</taxon>
        <taxon>Actinoalloteichus cyanogriseus</taxon>
    </lineage>
</organism>
<evidence type="ECO:0000313" key="7">
    <source>
        <dbReference type="Proteomes" id="UP000791080"/>
    </source>
</evidence>
<dbReference type="NCBIfam" id="TIGR02111">
    <property type="entry name" value="PQQ_syn_pqqC"/>
    <property type="match status" value="1"/>
</dbReference>
<keyword evidence="3 4" id="KW-0560">Oxidoreductase</keyword>
<dbReference type="InterPro" id="IPR016084">
    <property type="entry name" value="Haem_Oase-like_multi-hlx"/>
</dbReference>
<keyword evidence="7" id="KW-1185">Reference proteome</keyword>
<dbReference type="InterPro" id="IPR004305">
    <property type="entry name" value="Thiaminase-2/PQQC"/>
</dbReference>
<dbReference type="EC" id="1.3.3.11" evidence="4"/>
<comment type="catalytic activity">
    <reaction evidence="4">
        <text>6-(2-amino-2-carboxyethyl)-7,8-dioxo-1,2,3,4,7,8-hexahydroquinoline-2,4-dicarboxylate + 3 O2 = pyrroloquinoline quinone + 2 H2O2 + 2 H2O + H(+)</text>
        <dbReference type="Rhea" id="RHEA:10692"/>
        <dbReference type="ChEBI" id="CHEBI:15377"/>
        <dbReference type="ChEBI" id="CHEBI:15378"/>
        <dbReference type="ChEBI" id="CHEBI:15379"/>
        <dbReference type="ChEBI" id="CHEBI:16240"/>
        <dbReference type="ChEBI" id="CHEBI:58442"/>
        <dbReference type="ChEBI" id="CHEBI:58778"/>
        <dbReference type="EC" id="1.3.3.11"/>
    </reaction>
</comment>
<sequence length="238" mass="27112">MTGAPTEVLGREEFRSRLESLSARYWDDHPFHRALHEGALRKEDLQLWAANRWYYQRMLPRKDAAILSNCPDREVRRQWISRVTHHDGQPGQEGGMDRWLRLAEATGLDEETVRSERLLLPGVRFAVDAYVEFARCRPWQEAVASGLTEMFAPGLMRRRVLAMREHYPWLDGGALDYFLTRIEVTGPEGAATLDLVLTHCRDRGSQDAAVAALAFKCEVLNAMLDAIDHAARRPAVTS</sequence>
<evidence type="ECO:0000256" key="2">
    <source>
        <dbReference type="ARBA" id="ARBA00022905"/>
    </source>
</evidence>
<reference evidence="6 7" key="1">
    <citation type="submission" date="2013-07" db="EMBL/GenBank/DDBJ databases">
        <authorList>
            <consortium name="DOE Joint Genome Institute"/>
            <person name="Reeve W."/>
            <person name="Huntemann M."/>
            <person name="Han J."/>
            <person name="Chen A."/>
            <person name="Kyrpides N."/>
            <person name="Mavromatis K."/>
            <person name="Markowitz V."/>
            <person name="Palaniappan K."/>
            <person name="Ivanova N."/>
            <person name="Schaumberg A."/>
            <person name="Pati A."/>
            <person name="Liolios K."/>
            <person name="Nordberg H.P."/>
            <person name="Cantor M.N."/>
            <person name="Hua S.X."/>
            <person name="Woyke T."/>
        </authorList>
    </citation>
    <scope>NUCLEOTIDE SEQUENCE [LARGE SCALE GENOMIC DNA]</scope>
    <source>
        <strain evidence="6 7">DSM 43889</strain>
    </source>
</reference>
<comment type="similarity">
    <text evidence="4">Belongs to the PqqC family.</text>
</comment>
<dbReference type="InterPro" id="IPR011845">
    <property type="entry name" value="PqqC"/>
</dbReference>
<name>A0ABT1JIN0_ACTCY</name>
<dbReference type="RefSeq" id="WP_026417374.1">
    <property type="nucleotide sequence ID" value="NZ_AUBJ02000001.1"/>
</dbReference>